<name>A0A5C3LII2_9AGAR</name>
<dbReference type="EMBL" id="ML213691">
    <property type="protein sequence ID" value="TFK32003.1"/>
    <property type="molecule type" value="Genomic_DNA"/>
</dbReference>
<accession>A0A5C3LII2</accession>
<evidence type="ECO:0000313" key="2">
    <source>
        <dbReference type="EMBL" id="TFK32003.1"/>
    </source>
</evidence>
<evidence type="ECO:0000256" key="1">
    <source>
        <dbReference type="SAM" id="MobiDB-lite"/>
    </source>
</evidence>
<sequence length="249" mass="27372">MISLSNSRTNGNTSCETHFCSYSSLTLKAGRILASLRMTQVIERPFVFCIVSASLDGIVKAWSPHMPAISKDSGDQAGDQANATDIHRISELFWYQRIQNVLGLVQRSILVTSLCLYLYGFYRALTPLVSMGPTYVHTPRQQMSAIRSSRNALKHPPNRHVGTETGLLVDPYTAFMLNCEASRPNQPQSLQPSIANVSYVISPTFDIYTPSVPTLTELGDTSGADTPPFYVKPIDQSPATKAQQSNLEA</sequence>
<keyword evidence="3" id="KW-1185">Reference proteome</keyword>
<reference evidence="2 3" key="1">
    <citation type="journal article" date="2019" name="Nat. Ecol. Evol.">
        <title>Megaphylogeny resolves global patterns of mushroom evolution.</title>
        <authorList>
            <person name="Varga T."/>
            <person name="Krizsan K."/>
            <person name="Foldi C."/>
            <person name="Dima B."/>
            <person name="Sanchez-Garcia M."/>
            <person name="Sanchez-Ramirez S."/>
            <person name="Szollosi G.J."/>
            <person name="Szarkandi J.G."/>
            <person name="Papp V."/>
            <person name="Albert L."/>
            <person name="Andreopoulos W."/>
            <person name="Angelini C."/>
            <person name="Antonin V."/>
            <person name="Barry K.W."/>
            <person name="Bougher N.L."/>
            <person name="Buchanan P."/>
            <person name="Buyck B."/>
            <person name="Bense V."/>
            <person name="Catcheside P."/>
            <person name="Chovatia M."/>
            <person name="Cooper J."/>
            <person name="Damon W."/>
            <person name="Desjardin D."/>
            <person name="Finy P."/>
            <person name="Geml J."/>
            <person name="Haridas S."/>
            <person name="Hughes K."/>
            <person name="Justo A."/>
            <person name="Karasinski D."/>
            <person name="Kautmanova I."/>
            <person name="Kiss B."/>
            <person name="Kocsube S."/>
            <person name="Kotiranta H."/>
            <person name="LaButti K.M."/>
            <person name="Lechner B.E."/>
            <person name="Liimatainen K."/>
            <person name="Lipzen A."/>
            <person name="Lukacs Z."/>
            <person name="Mihaltcheva S."/>
            <person name="Morgado L.N."/>
            <person name="Niskanen T."/>
            <person name="Noordeloos M.E."/>
            <person name="Ohm R.A."/>
            <person name="Ortiz-Santana B."/>
            <person name="Ovrebo C."/>
            <person name="Racz N."/>
            <person name="Riley R."/>
            <person name="Savchenko A."/>
            <person name="Shiryaev A."/>
            <person name="Soop K."/>
            <person name="Spirin V."/>
            <person name="Szebenyi C."/>
            <person name="Tomsovsky M."/>
            <person name="Tulloss R.E."/>
            <person name="Uehling J."/>
            <person name="Grigoriev I.V."/>
            <person name="Vagvolgyi C."/>
            <person name="Papp T."/>
            <person name="Martin F.M."/>
            <person name="Miettinen O."/>
            <person name="Hibbett D.S."/>
            <person name="Nagy L.G."/>
        </authorList>
    </citation>
    <scope>NUCLEOTIDE SEQUENCE [LARGE SCALE GENOMIC DNA]</scope>
    <source>
        <strain evidence="2 3">CBS 166.37</strain>
    </source>
</reference>
<dbReference type="Proteomes" id="UP000308652">
    <property type="component" value="Unassembled WGS sequence"/>
</dbReference>
<organism evidence="2 3">
    <name type="scientific">Crucibulum laeve</name>
    <dbReference type="NCBI Taxonomy" id="68775"/>
    <lineage>
        <taxon>Eukaryota</taxon>
        <taxon>Fungi</taxon>
        <taxon>Dikarya</taxon>
        <taxon>Basidiomycota</taxon>
        <taxon>Agaricomycotina</taxon>
        <taxon>Agaricomycetes</taxon>
        <taxon>Agaricomycetidae</taxon>
        <taxon>Agaricales</taxon>
        <taxon>Agaricineae</taxon>
        <taxon>Nidulariaceae</taxon>
        <taxon>Crucibulum</taxon>
    </lineage>
</organism>
<feature type="region of interest" description="Disordered" evidence="1">
    <location>
        <begin position="218"/>
        <end position="249"/>
    </location>
</feature>
<dbReference type="AlphaFoldDB" id="A0A5C3LII2"/>
<feature type="compositionally biased region" description="Polar residues" evidence="1">
    <location>
        <begin position="237"/>
        <end position="249"/>
    </location>
</feature>
<protein>
    <submittedName>
        <fullName evidence="2">Uncharacterized protein</fullName>
    </submittedName>
</protein>
<gene>
    <name evidence="2" type="ORF">BDQ12DRAFT_671436</name>
</gene>
<evidence type="ECO:0000313" key="3">
    <source>
        <dbReference type="Proteomes" id="UP000308652"/>
    </source>
</evidence>
<proteinExistence type="predicted"/>